<dbReference type="OrthoDB" id="550575at2759"/>
<dbReference type="EnsemblPlants" id="Pp3c7_26040V3.1">
    <property type="protein sequence ID" value="Pp3c7_26040V3.1"/>
    <property type="gene ID" value="Pp3c7_26040"/>
</dbReference>
<dbReference type="EnsemblPlants" id="Pp3c7_26040V3.3">
    <property type="protein sequence ID" value="Pp3c7_26040V3.3"/>
    <property type="gene ID" value="Pp3c7_26040"/>
</dbReference>
<dbReference type="Gramene" id="Pp3c7_26040V3.2">
    <property type="protein sequence ID" value="Pp3c7_26040V3.2"/>
    <property type="gene ID" value="Pp3c7_26040"/>
</dbReference>
<dbReference type="EMBL" id="ABEU02000007">
    <property type="protein sequence ID" value="PNR51705.1"/>
    <property type="molecule type" value="Genomic_DNA"/>
</dbReference>
<feature type="domain" description="F-box/LRR-repeat protein 15-like leucin rich repeat" evidence="1">
    <location>
        <begin position="466"/>
        <end position="587"/>
    </location>
</feature>
<reference evidence="2 4" key="2">
    <citation type="journal article" date="2018" name="Plant J.">
        <title>The Physcomitrella patens chromosome-scale assembly reveals moss genome structure and evolution.</title>
        <authorList>
            <person name="Lang D."/>
            <person name="Ullrich K.K."/>
            <person name="Murat F."/>
            <person name="Fuchs J."/>
            <person name="Jenkins J."/>
            <person name="Haas F.B."/>
            <person name="Piednoel M."/>
            <person name="Gundlach H."/>
            <person name="Van Bel M."/>
            <person name="Meyberg R."/>
            <person name="Vives C."/>
            <person name="Morata J."/>
            <person name="Symeonidi A."/>
            <person name="Hiss M."/>
            <person name="Muchero W."/>
            <person name="Kamisugi Y."/>
            <person name="Saleh O."/>
            <person name="Blanc G."/>
            <person name="Decker E.L."/>
            <person name="van Gessel N."/>
            <person name="Grimwood J."/>
            <person name="Hayes R.D."/>
            <person name="Graham S.W."/>
            <person name="Gunter L.E."/>
            <person name="McDaniel S.F."/>
            <person name="Hoernstein S.N.W."/>
            <person name="Larsson A."/>
            <person name="Li F.W."/>
            <person name="Perroud P.F."/>
            <person name="Phillips J."/>
            <person name="Ranjan P."/>
            <person name="Rokshar D.S."/>
            <person name="Rothfels C.J."/>
            <person name="Schneider L."/>
            <person name="Shu S."/>
            <person name="Stevenson D.W."/>
            <person name="Thummler F."/>
            <person name="Tillich M."/>
            <person name="Villarreal Aguilar J.C."/>
            <person name="Widiez T."/>
            <person name="Wong G.K."/>
            <person name="Wymore A."/>
            <person name="Zhang Y."/>
            <person name="Zimmer A.D."/>
            <person name="Quatrano R.S."/>
            <person name="Mayer K.F.X."/>
            <person name="Goodstein D."/>
            <person name="Casacuberta J.M."/>
            <person name="Vandepoele K."/>
            <person name="Reski R."/>
            <person name="Cuming A.C."/>
            <person name="Tuskan G.A."/>
            <person name="Maumus F."/>
            <person name="Salse J."/>
            <person name="Schmutz J."/>
            <person name="Rensing S.A."/>
        </authorList>
    </citation>
    <scope>NUCLEOTIDE SEQUENCE [LARGE SCALE GENOMIC DNA]</scope>
    <source>
        <strain evidence="3 4">cv. Gransden 2004</strain>
    </source>
</reference>
<keyword evidence="4" id="KW-1185">Reference proteome</keyword>
<name>A0A2K1KD44_PHYPA</name>
<dbReference type="AlphaFoldDB" id="A0A2K1KD44"/>
<dbReference type="STRING" id="3218.A0A2K1KD44"/>
<dbReference type="PANTHER" id="PTHR13318:SF105">
    <property type="entry name" value="F-BOX_LRR-REPEAT PROTEIN 3"/>
    <property type="match status" value="1"/>
</dbReference>
<dbReference type="Proteomes" id="UP000006727">
    <property type="component" value="Chromosome 7"/>
</dbReference>
<dbReference type="SMART" id="SM00367">
    <property type="entry name" value="LRR_CC"/>
    <property type="match status" value="17"/>
</dbReference>
<reference evidence="2 4" key="1">
    <citation type="journal article" date="2008" name="Science">
        <title>The Physcomitrella genome reveals evolutionary insights into the conquest of land by plants.</title>
        <authorList>
            <person name="Rensing S."/>
            <person name="Lang D."/>
            <person name="Zimmer A."/>
            <person name="Terry A."/>
            <person name="Salamov A."/>
            <person name="Shapiro H."/>
            <person name="Nishiyama T."/>
            <person name="Perroud P.-F."/>
            <person name="Lindquist E."/>
            <person name="Kamisugi Y."/>
            <person name="Tanahashi T."/>
            <person name="Sakakibara K."/>
            <person name="Fujita T."/>
            <person name="Oishi K."/>
            <person name="Shin-I T."/>
            <person name="Kuroki Y."/>
            <person name="Toyoda A."/>
            <person name="Suzuki Y."/>
            <person name="Hashimoto A."/>
            <person name="Yamaguchi K."/>
            <person name="Sugano A."/>
            <person name="Kohara Y."/>
            <person name="Fujiyama A."/>
            <person name="Anterola A."/>
            <person name="Aoki S."/>
            <person name="Ashton N."/>
            <person name="Barbazuk W.B."/>
            <person name="Barker E."/>
            <person name="Bennetzen J."/>
            <person name="Bezanilla M."/>
            <person name="Blankenship R."/>
            <person name="Cho S.H."/>
            <person name="Dutcher S."/>
            <person name="Estelle M."/>
            <person name="Fawcett J.A."/>
            <person name="Gundlach H."/>
            <person name="Hanada K."/>
            <person name="Heyl A."/>
            <person name="Hicks K.A."/>
            <person name="Hugh J."/>
            <person name="Lohr M."/>
            <person name="Mayer K."/>
            <person name="Melkozernov A."/>
            <person name="Murata T."/>
            <person name="Nelson D."/>
            <person name="Pils B."/>
            <person name="Prigge M."/>
            <person name="Reiss B."/>
            <person name="Renner T."/>
            <person name="Rombauts S."/>
            <person name="Rushton P."/>
            <person name="Sanderfoot A."/>
            <person name="Schween G."/>
            <person name="Shiu S.-H."/>
            <person name="Stueber K."/>
            <person name="Theodoulou F.L."/>
            <person name="Tu H."/>
            <person name="Van de Peer Y."/>
            <person name="Verrier P.J."/>
            <person name="Waters E."/>
            <person name="Wood A."/>
            <person name="Yang L."/>
            <person name="Cove D."/>
            <person name="Cuming A."/>
            <person name="Hasebe M."/>
            <person name="Lucas S."/>
            <person name="Mishler D.B."/>
            <person name="Reski R."/>
            <person name="Grigoriev I."/>
            <person name="Quatrano R.S."/>
            <person name="Boore J.L."/>
        </authorList>
    </citation>
    <scope>NUCLEOTIDE SEQUENCE [LARGE SCALE GENOMIC DNA]</scope>
    <source>
        <strain evidence="3 4">cv. Gransden 2004</strain>
    </source>
</reference>
<dbReference type="Pfam" id="PF25372">
    <property type="entry name" value="DUF7885"/>
    <property type="match status" value="3"/>
</dbReference>
<dbReference type="PaxDb" id="3218-PP1S97_169V6.1"/>
<protein>
    <recommendedName>
        <fullName evidence="1">F-box/LRR-repeat protein 15-like leucin rich repeat domain-containing protein</fullName>
    </recommendedName>
</protein>
<dbReference type="RefSeq" id="XP_024381268.1">
    <property type="nucleotide sequence ID" value="XM_024525500.2"/>
</dbReference>
<dbReference type="GO" id="GO:0019005">
    <property type="term" value="C:SCF ubiquitin ligase complex"/>
    <property type="evidence" value="ECO:0000318"/>
    <property type="project" value="GO_Central"/>
</dbReference>
<dbReference type="InterPro" id="IPR006553">
    <property type="entry name" value="Leu-rich_rpt_Cys-con_subtyp"/>
</dbReference>
<dbReference type="GeneID" id="112285034"/>
<dbReference type="InterPro" id="IPR032675">
    <property type="entry name" value="LRR_dom_sf"/>
</dbReference>
<gene>
    <name evidence="3" type="primary">LOC112285034</name>
    <name evidence="2" type="ORF">PHYPA_010893</name>
</gene>
<dbReference type="InterPro" id="IPR001611">
    <property type="entry name" value="Leu-rich_rpt"/>
</dbReference>
<dbReference type="Gramene" id="Pp3c7_26040V3.1">
    <property type="protein sequence ID" value="Pp3c7_26040V3.1"/>
    <property type="gene ID" value="Pp3c7_26040"/>
</dbReference>
<dbReference type="Gramene" id="Pp3c7_26040V3.3">
    <property type="protein sequence ID" value="Pp3c7_26040V3.3"/>
    <property type="gene ID" value="Pp3c7_26040"/>
</dbReference>
<dbReference type="GO" id="GO:0031146">
    <property type="term" value="P:SCF-dependent proteasomal ubiquitin-dependent protein catabolic process"/>
    <property type="evidence" value="ECO:0000318"/>
    <property type="project" value="GO_Central"/>
</dbReference>
<dbReference type="FunCoup" id="A0A2K1KD44">
    <property type="interactions" value="1451"/>
</dbReference>
<dbReference type="KEGG" id="ppp:112285034"/>
<dbReference type="Gene3D" id="3.80.10.10">
    <property type="entry name" value="Ribonuclease Inhibitor"/>
    <property type="match status" value="4"/>
</dbReference>
<reference evidence="3" key="3">
    <citation type="submission" date="2020-12" db="UniProtKB">
        <authorList>
            <consortium name="EnsemblPlants"/>
        </authorList>
    </citation>
    <scope>IDENTIFICATION</scope>
</reference>
<feature type="domain" description="F-box/LRR-repeat protein 15-like leucin rich repeat" evidence="1">
    <location>
        <begin position="198"/>
        <end position="272"/>
    </location>
</feature>
<dbReference type="FunFam" id="3.80.10.10:FF:000276">
    <property type="entry name" value="F-box/LRR-repeat protein 3"/>
    <property type="match status" value="1"/>
</dbReference>
<evidence type="ECO:0000313" key="3">
    <source>
        <dbReference type="EnsemblPlants" id="Pp3c7_26040V3.1"/>
    </source>
</evidence>
<dbReference type="Pfam" id="PF13516">
    <property type="entry name" value="LRR_6"/>
    <property type="match status" value="2"/>
</dbReference>
<sequence>MAREKEQRRESPIWMLADENLQDVLARLPDRVDRQSWCLVCKKFLSVEAAGRKYVHLMRPEILEPVLRRYPQIECLDLSSCVEVTDQCLAAVAKFTSSRLISIKAIRTKGFTIAGFRSLVECRFLQDVDVTFCTQVGDAEVIALSELRHLQKLKLDSCRDVTDSGLSSLSRCKGLRILGLKYCSGLGDFGIQNVAIGCQRLYIIDLSFTEVSDKGLASLALLKHLECLSLISCINVTDKGLSCLRNGCKSLQKLNVAKCLNVSSQGIIELTGSSVQLQELNLSYCKLISNVLFASFQKLKTLQVVKLDGCVIGDSNLSLIGSGCIELKELSLSKCQGVTDAGVVGVVTSCTGLQKLDLTCCRDITDTALKAVATSCTGLLSLRMENCLLVTAEGLIMIGKSCVYLEELDLTDCNLNDNGLKSIGRCRGLRLLKVGYCMDITYAGLASIGATCTNLRELDCYRSVGISDEGVAAIASGCKRLKVVNLSYCSSITDASLHSLALLSDLVQLELRACSQITSAGISYIGASCKHLRELDVKRCKFVGDHGVLALSRGCRNLRQVNLSYTAVTDAGMMAIANMSCIQDMKLVHVNVTSSCFARALLACGSLKKVKLLTGLRIALPSGVIRQLENRGTRLRWMEKAP</sequence>
<dbReference type="EnsemblPlants" id="Pp3c7_26040V3.2">
    <property type="protein sequence ID" value="Pp3c7_26040V3.2"/>
    <property type="gene ID" value="Pp3c7_26040"/>
</dbReference>
<evidence type="ECO:0000313" key="2">
    <source>
        <dbReference type="EMBL" id="PNR51705.1"/>
    </source>
</evidence>
<dbReference type="PANTHER" id="PTHR13318">
    <property type="entry name" value="PARTNER OF PAIRED, ISOFORM B-RELATED"/>
    <property type="match status" value="1"/>
</dbReference>
<evidence type="ECO:0000313" key="4">
    <source>
        <dbReference type="Proteomes" id="UP000006727"/>
    </source>
</evidence>
<dbReference type="CDD" id="cd22159">
    <property type="entry name" value="F-box_AtTIR1-like"/>
    <property type="match status" value="1"/>
</dbReference>
<evidence type="ECO:0000259" key="1">
    <source>
        <dbReference type="Pfam" id="PF25372"/>
    </source>
</evidence>
<dbReference type="OMA" id="SINLWYC"/>
<dbReference type="InterPro" id="IPR057207">
    <property type="entry name" value="FBXL15_LRR"/>
</dbReference>
<dbReference type="SUPFAM" id="SSF52047">
    <property type="entry name" value="RNI-like"/>
    <property type="match status" value="2"/>
</dbReference>
<accession>A0A2K1KD44</accession>
<feature type="domain" description="F-box/LRR-repeat protein 15-like leucin rich repeat" evidence="1">
    <location>
        <begin position="275"/>
        <end position="399"/>
    </location>
</feature>
<organism evidence="2">
    <name type="scientific">Physcomitrium patens</name>
    <name type="common">Spreading-leaved earth moss</name>
    <name type="synonym">Physcomitrella patens</name>
    <dbReference type="NCBI Taxonomy" id="3218"/>
    <lineage>
        <taxon>Eukaryota</taxon>
        <taxon>Viridiplantae</taxon>
        <taxon>Streptophyta</taxon>
        <taxon>Embryophyta</taxon>
        <taxon>Bryophyta</taxon>
        <taxon>Bryophytina</taxon>
        <taxon>Bryopsida</taxon>
        <taxon>Funariidae</taxon>
        <taxon>Funariales</taxon>
        <taxon>Funariaceae</taxon>
        <taxon>Physcomitrium</taxon>
    </lineage>
</organism>
<proteinExistence type="predicted"/>